<dbReference type="EMBL" id="VSRR010054477">
    <property type="protein sequence ID" value="MPC80595.1"/>
    <property type="molecule type" value="Genomic_DNA"/>
</dbReference>
<comment type="caution">
    <text evidence="2">The sequence shown here is derived from an EMBL/GenBank/DDBJ whole genome shotgun (WGS) entry which is preliminary data.</text>
</comment>
<dbReference type="AlphaFoldDB" id="A0A5B7IEE9"/>
<dbReference type="Proteomes" id="UP000324222">
    <property type="component" value="Unassembled WGS sequence"/>
</dbReference>
<evidence type="ECO:0000256" key="1">
    <source>
        <dbReference type="SAM" id="MobiDB-lite"/>
    </source>
</evidence>
<sequence>MEGFIPDAVLQGVRLRTAGRGEAGRGGASGRPELGEET</sequence>
<keyword evidence="3" id="KW-1185">Reference proteome</keyword>
<evidence type="ECO:0000313" key="2">
    <source>
        <dbReference type="EMBL" id="MPC80595.1"/>
    </source>
</evidence>
<feature type="region of interest" description="Disordered" evidence="1">
    <location>
        <begin position="16"/>
        <end position="38"/>
    </location>
</feature>
<organism evidence="2 3">
    <name type="scientific">Portunus trituberculatus</name>
    <name type="common">Swimming crab</name>
    <name type="synonym">Neptunus trituberculatus</name>
    <dbReference type="NCBI Taxonomy" id="210409"/>
    <lineage>
        <taxon>Eukaryota</taxon>
        <taxon>Metazoa</taxon>
        <taxon>Ecdysozoa</taxon>
        <taxon>Arthropoda</taxon>
        <taxon>Crustacea</taxon>
        <taxon>Multicrustacea</taxon>
        <taxon>Malacostraca</taxon>
        <taxon>Eumalacostraca</taxon>
        <taxon>Eucarida</taxon>
        <taxon>Decapoda</taxon>
        <taxon>Pleocyemata</taxon>
        <taxon>Brachyura</taxon>
        <taxon>Eubrachyura</taxon>
        <taxon>Portunoidea</taxon>
        <taxon>Portunidae</taxon>
        <taxon>Portuninae</taxon>
        <taxon>Portunus</taxon>
    </lineage>
</organism>
<evidence type="ECO:0000313" key="3">
    <source>
        <dbReference type="Proteomes" id="UP000324222"/>
    </source>
</evidence>
<reference evidence="2 3" key="1">
    <citation type="submission" date="2019-05" db="EMBL/GenBank/DDBJ databases">
        <title>Another draft genome of Portunus trituberculatus and its Hox gene families provides insights of decapod evolution.</title>
        <authorList>
            <person name="Jeong J.-H."/>
            <person name="Song I."/>
            <person name="Kim S."/>
            <person name="Choi T."/>
            <person name="Kim D."/>
            <person name="Ryu S."/>
            <person name="Kim W."/>
        </authorList>
    </citation>
    <scope>NUCLEOTIDE SEQUENCE [LARGE SCALE GENOMIC DNA]</scope>
    <source>
        <tissue evidence="2">Muscle</tissue>
    </source>
</reference>
<proteinExistence type="predicted"/>
<protein>
    <submittedName>
        <fullName evidence="2">Uncharacterized protein</fullName>
    </submittedName>
</protein>
<gene>
    <name evidence="2" type="ORF">E2C01_075178</name>
</gene>
<accession>A0A5B7IEE9</accession>
<name>A0A5B7IEE9_PORTR</name>